<keyword evidence="5 7" id="KW-1133">Transmembrane helix</keyword>
<dbReference type="GeneID" id="83004718"/>
<dbReference type="RefSeq" id="WP_055151449.1">
    <property type="nucleotide sequence ID" value="NZ_CYZU01000006.1"/>
</dbReference>
<feature type="transmembrane region" description="Helical" evidence="7">
    <location>
        <begin position="60"/>
        <end position="78"/>
    </location>
</feature>
<evidence type="ECO:0000256" key="1">
    <source>
        <dbReference type="ARBA" id="ARBA00004651"/>
    </source>
</evidence>
<sequence>MRNDNSRKTSIILSVCGIVPVVWFALLTAPYVSGGMVEIVNGLPVAMSHPFAIRMCEDSLKTVLLFLLAYAMGIGIYFSTRRNYRRREEHGSAKWGNTGALNKKYRDKDPSANKLLTQNVRIGLDGRKHRRNLNILVCGGSGAGKTRFFCKPNAMQCNTSFVILDPKGEIVRDIGGLFEKKGYEVRVLDLINMHRSHCYNPFVYLRNDNDVQRLVTNLFKATTPKGAQSQDPFWDTAASMLLLALVFYLKYEAPPEEQNFPMVMELLRAGEVREDDDSYVSPLDELFDRLELDNPEHIALKYYRDYHSGSAKTLKSIQITLAARLEKFNLESLAGLTATDELDLPSLGEKKVALFALIPDNDTSFNFLVSILYTQLFQQLFYLADHKYGGSLPVHCHFIMDEFANVSLPDDFDKILSVMRSRGVSVSIILQNLAQLKALFEKQWESIVGNCDEFLYLGGNEQSTHKYVSELLGKETIDTNTYGKSSGRSGNYSTNYQISGRELMTPDEVRMLDNRYALLFIRGERPVMDLKYDILKHPNVKLTVDGGQPPYIHGEPTQAVATLVFDSEIPENAVSIASVNTTYELLSDEDLEEMFNI</sequence>
<reference evidence="8 9" key="1">
    <citation type="submission" date="2015-09" db="EMBL/GenBank/DDBJ databases">
        <authorList>
            <consortium name="Pathogen Informatics"/>
        </authorList>
    </citation>
    <scope>NUCLEOTIDE SEQUENCE [LARGE SCALE GENOMIC DNA]</scope>
    <source>
        <strain evidence="8 9">2789STDY5834876</strain>
    </source>
</reference>
<dbReference type="GO" id="GO:0005886">
    <property type="term" value="C:plasma membrane"/>
    <property type="evidence" value="ECO:0007669"/>
    <property type="project" value="UniProtKB-SubCell"/>
</dbReference>
<dbReference type="CDD" id="cd01127">
    <property type="entry name" value="TrwB_TraG_TraD_VirD4"/>
    <property type="match status" value="1"/>
</dbReference>
<evidence type="ECO:0000256" key="2">
    <source>
        <dbReference type="ARBA" id="ARBA00008806"/>
    </source>
</evidence>
<evidence type="ECO:0000256" key="4">
    <source>
        <dbReference type="ARBA" id="ARBA00022692"/>
    </source>
</evidence>
<dbReference type="SUPFAM" id="SSF52540">
    <property type="entry name" value="P-loop containing nucleoside triphosphate hydrolases"/>
    <property type="match status" value="1"/>
</dbReference>
<accession>A0A174B9Z1</accession>
<keyword evidence="3" id="KW-1003">Cell membrane</keyword>
<dbReference type="EMBL" id="CYZU01000006">
    <property type="protein sequence ID" value="CUN97019.1"/>
    <property type="molecule type" value="Genomic_DNA"/>
</dbReference>
<keyword evidence="6 7" id="KW-0472">Membrane</keyword>
<evidence type="ECO:0000256" key="5">
    <source>
        <dbReference type="ARBA" id="ARBA00022989"/>
    </source>
</evidence>
<dbReference type="PANTHER" id="PTHR37937">
    <property type="entry name" value="CONJUGATIVE TRANSFER: DNA TRANSPORT"/>
    <property type="match status" value="1"/>
</dbReference>
<dbReference type="InterPro" id="IPR003688">
    <property type="entry name" value="TraG/VirD4"/>
</dbReference>
<evidence type="ECO:0000313" key="8">
    <source>
        <dbReference type="EMBL" id="CUN97019.1"/>
    </source>
</evidence>
<dbReference type="Pfam" id="PF02534">
    <property type="entry name" value="T4SS-DNA_transf"/>
    <property type="match status" value="1"/>
</dbReference>
<organism evidence="8 9">
    <name type="scientific">Faecalicatena contorta</name>
    <dbReference type="NCBI Taxonomy" id="39482"/>
    <lineage>
        <taxon>Bacteria</taxon>
        <taxon>Bacillati</taxon>
        <taxon>Bacillota</taxon>
        <taxon>Clostridia</taxon>
        <taxon>Lachnospirales</taxon>
        <taxon>Lachnospiraceae</taxon>
        <taxon>Faecalicatena</taxon>
    </lineage>
</organism>
<dbReference type="AlphaFoldDB" id="A0A174B9Z1"/>
<gene>
    <name evidence="8" type="primary">traG_1</name>
    <name evidence="8" type="ORF">ERS852491_00946</name>
</gene>
<evidence type="ECO:0000256" key="6">
    <source>
        <dbReference type="ARBA" id="ARBA00023136"/>
    </source>
</evidence>
<dbReference type="Gene3D" id="3.40.50.300">
    <property type="entry name" value="P-loop containing nucleotide triphosphate hydrolases"/>
    <property type="match status" value="2"/>
</dbReference>
<protein>
    <submittedName>
        <fullName evidence="8">Conjugal transfer protein traG</fullName>
    </submittedName>
</protein>
<dbReference type="InterPro" id="IPR027417">
    <property type="entry name" value="P-loop_NTPase"/>
</dbReference>
<dbReference type="STRING" id="39482.ERS852491_00946"/>
<comment type="subcellular location">
    <subcellularLocation>
        <location evidence="1">Cell membrane</location>
        <topology evidence="1">Multi-pass membrane protein</topology>
    </subcellularLocation>
</comment>
<proteinExistence type="inferred from homology"/>
<comment type="similarity">
    <text evidence="2">Belongs to the VirD4/TraG family.</text>
</comment>
<keyword evidence="4 7" id="KW-0812">Transmembrane</keyword>
<name>A0A174B9Z1_9FIRM</name>
<dbReference type="OrthoDB" id="9766496at2"/>
<feature type="transmembrane region" description="Helical" evidence="7">
    <location>
        <begin position="12"/>
        <end position="32"/>
    </location>
</feature>
<dbReference type="PANTHER" id="PTHR37937:SF1">
    <property type="entry name" value="CONJUGATIVE TRANSFER: DNA TRANSPORT"/>
    <property type="match status" value="1"/>
</dbReference>
<evidence type="ECO:0000313" key="9">
    <source>
        <dbReference type="Proteomes" id="UP000095544"/>
    </source>
</evidence>
<dbReference type="NCBIfam" id="NF045973">
    <property type="entry name" value="conju_CD1115"/>
    <property type="match status" value="1"/>
</dbReference>
<evidence type="ECO:0000256" key="7">
    <source>
        <dbReference type="SAM" id="Phobius"/>
    </source>
</evidence>
<dbReference type="Proteomes" id="UP000095544">
    <property type="component" value="Unassembled WGS sequence"/>
</dbReference>
<evidence type="ECO:0000256" key="3">
    <source>
        <dbReference type="ARBA" id="ARBA00022475"/>
    </source>
</evidence>
<dbReference type="InterPro" id="IPR051539">
    <property type="entry name" value="T4SS-coupling_protein"/>
</dbReference>